<dbReference type="InterPro" id="IPR015943">
    <property type="entry name" value="WD40/YVTN_repeat-like_dom_sf"/>
</dbReference>
<dbReference type="PROSITE" id="PS50294">
    <property type="entry name" value="WD_REPEATS_REGION"/>
    <property type="match status" value="1"/>
</dbReference>
<comment type="similarity">
    <text evidence="1">Belongs to the WD repeat EIPR1 family.</text>
</comment>
<dbReference type="PANTHER" id="PTHR14205">
    <property type="entry name" value="WD-REPEAT PROTEIN"/>
    <property type="match status" value="1"/>
</dbReference>
<dbReference type="GO" id="GO:0016567">
    <property type="term" value="P:protein ubiquitination"/>
    <property type="evidence" value="ECO:0007669"/>
    <property type="project" value="TreeGrafter"/>
</dbReference>
<sequence length="410" mass="45421">MVLGECLMYGLDFEARCLASVSGDESGVRFLVGTQNIKMDNQICELTVDLDENRVNARCFGHSIGEVRELATSPDDPQIFATASSDFRHPKAKHRLNIYSYSEYKPTLEEKASLECDHPIIGLEWSVASSSLSCIAGNQLTLYNVAGDGLKEQFSHHQPGKLHTFRRSPHSDGQLIALAVDRDLIVVDSRTNEPTTRICEAHVFRCLAVDFNPNLPNLLATGGDEGALRIWDLRQPKAAIFCTRPHSHWVTQVRYHQVHDQLLLTGSSDACVVLNCAQSVSSDAQIDASAERDDDGEPLAKLTDGELDRINEHEDTVSAVEWSSADPWIYASLSYDGRVVINRVAHALKKGAVVVAGVFIGAAVVNSVFQPMKGYEEELSAKKALLLEKYRQRHEMRICNGYVPMIDAER</sequence>
<dbReference type="PROSITE" id="PS50082">
    <property type="entry name" value="WD_REPEATS_2"/>
    <property type="match status" value="1"/>
</dbReference>
<gene>
    <name evidence="6" type="ORF">MSPICULIGERA_LOCUS2305</name>
</gene>
<feature type="non-terminal residue" evidence="6">
    <location>
        <position position="410"/>
    </location>
</feature>
<name>A0AA36C885_9BILA</name>
<dbReference type="Proteomes" id="UP001177023">
    <property type="component" value="Unassembled WGS sequence"/>
</dbReference>
<dbReference type="InterPro" id="IPR036322">
    <property type="entry name" value="WD40_repeat_dom_sf"/>
</dbReference>
<evidence type="ECO:0000313" key="7">
    <source>
        <dbReference type="Proteomes" id="UP001177023"/>
    </source>
</evidence>
<dbReference type="AlphaFoldDB" id="A0AA36C885"/>
<dbReference type="SUPFAM" id="SSF50978">
    <property type="entry name" value="WD40 repeat-like"/>
    <property type="match status" value="1"/>
</dbReference>
<keyword evidence="3" id="KW-0677">Repeat</keyword>
<feature type="repeat" description="WD" evidence="4">
    <location>
        <begin position="199"/>
        <end position="241"/>
    </location>
</feature>
<evidence type="ECO:0000313" key="6">
    <source>
        <dbReference type="EMBL" id="CAJ0563016.1"/>
    </source>
</evidence>
<dbReference type="Pfam" id="PF23609">
    <property type="entry name" value="Beta-prop_EIPR1"/>
    <property type="match status" value="1"/>
</dbReference>
<evidence type="ECO:0000256" key="3">
    <source>
        <dbReference type="ARBA" id="ARBA00022737"/>
    </source>
</evidence>
<comment type="caution">
    <text evidence="6">The sequence shown here is derived from an EMBL/GenBank/DDBJ whole genome shotgun (WGS) entry which is preliminary data.</text>
</comment>
<organism evidence="6 7">
    <name type="scientific">Mesorhabditis spiculigera</name>
    <dbReference type="NCBI Taxonomy" id="96644"/>
    <lineage>
        <taxon>Eukaryota</taxon>
        <taxon>Metazoa</taxon>
        <taxon>Ecdysozoa</taxon>
        <taxon>Nematoda</taxon>
        <taxon>Chromadorea</taxon>
        <taxon>Rhabditida</taxon>
        <taxon>Rhabditina</taxon>
        <taxon>Rhabditomorpha</taxon>
        <taxon>Rhabditoidea</taxon>
        <taxon>Rhabditidae</taxon>
        <taxon>Mesorhabditinae</taxon>
        <taxon>Mesorhabditis</taxon>
    </lineage>
</organism>
<dbReference type="InterPro" id="IPR040323">
    <property type="entry name" value="EIPR1"/>
</dbReference>
<feature type="domain" description="EIPR1-like beta-propeller" evidence="5">
    <location>
        <begin position="7"/>
        <end position="274"/>
    </location>
</feature>
<keyword evidence="2 4" id="KW-0853">WD repeat</keyword>
<dbReference type="PANTHER" id="PTHR14205:SF15">
    <property type="entry name" value="EARP AND GARP COMPLEX-INTERACTING PROTEIN 1"/>
    <property type="match status" value="1"/>
</dbReference>
<proteinExistence type="inferred from homology"/>
<dbReference type="EMBL" id="CATQJA010000678">
    <property type="protein sequence ID" value="CAJ0563016.1"/>
    <property type="molecule type" value="Genomic_DNA"/>
</dbReference>
<evidence type="ECO:0000256" key="1">
    <source>
        <dbReference type="ARBA" id="ARBA00005672"/>
    </source>
</evidence>
<evidence type="ECO:0000259" key="5">
    <source>
        <dbReference type="Pfam" id="PF23609"/>
    </source>
</evidence>
<dbReference type="Pfam" id="PF00400">
    <property type="entry name" value="WD40"/>
    <property type="match status" value="1"/>
</dbReference>
<reference evidence="6" key="1">
    <citation type="submission" date="2023-06" db="EMBL/GenBank/DDBJ databases">
        <authorList>
            <person name="Delattre M."/>
        </authorList>
    </citation>
    <scope>NUCLEOTIDE SEQUENCE</scope>
    <source>
        <strain evidence="6">AF72</strain>
    </source>
</reference>
<dbReference type="InterPro" id="IPR001680">
    <property type="entry name" value="WD40_rpt"/>
</dbReference>
<dbReference type="Gene3D" id="2.130.10.10">
    <property type="entry name" value="YVTN repeat-like/Quinoprotein amine dehydrogenase"/>
    <property type="match status" value="1"/>
</dbReference>
<protein>
    <recommendedName>
        <fullName evidence="5">EIPR1-like beta-propeller domain-containing protein</fullName>
    </recommendedName>
</protein>
<evidence type="ECO:0000256" key="2">
    <source>
        <dbReference type="ARBA" id="ARBA00022574"/>
    </source>
</evidence>
<accession>A0AA36C885</accession>
<keyword evidence="7" id="KW-1185">Reference proteome</keyword>
<dbReference type="InterPro" id="IPR059104">
    <property type="entry name" value="Beta-prop_EIPR1-like"/>
</dbReference>
<evidence type="ECO:0000256" key="4">
    <source>
        <dbReference type="PROSITE-ProRule" id="PRU00221"/>
    </source>
</evidence>
<dbReference type="SMART" id="SM00320">
    <property type="entry name" value="WD40"/>
    <property type="match status" value="4"/>
</dbReference>